<protein>
    <submittedName>
        <fullName evidence="2">Transposase</fullName>
    </submittedName>
</protein>
<evidence type="ECO:0000259" key="1">
    <source>
        <dbReference type="Pfam" id="PF01609"/>
    </source>
</evidence>
<dbReference type="GO" id="GO:0003677">
    <property type="term" value="F:DNA binding"/>
    <property type="evidence" value="ECO:0007669"/>
    <property type="project" value="InterPro"/>
</dbReference>
<dbReference type="GO" id="GO:0006313">
    <property type="term" value="P:DNA transposition"/>
    <property type="evidence" value="ECO:0007669"/>
    <property type="project" value="InterPro"/>
</dbReference>
<gene>
    <name evidence="2" type="ORF">SAMN05216339_11118</name>
</gene>
<reference evidence="2 3" key="1">
    <citation type="submission" date="2016-10" db="EMBL/GenBank/DDBJ databases">
        <authorList>
            <person name="de Groot N.N."/>
        </authorList>
    </citation>
    <scope>NUCLEOTIDE SEQUENCE [LARGE SCALE GENOMIC DNA]</scope>
    <source>
        <strain evidence="2 3">Nm24</strain>
    </source>
</reference>
<evidence type="ECO:0000313" key="3">
    <source>
        <dbReference type="Proteomes" id="UP000183926"/>
    </source>
</evidence>
<dbReference type="PANTHER" id="PTHR30007:SF1">
    <property type="entry name" value="BLR1914 PROTEIN"/>
    <property type="match status" value="1"/>
</dbReference>
<dbReference type="PANTHER" id="PTHR30007">
    <property type="entry name" value="PHP DOMAIN PROTEIN"/>
    <property type="match status" value="1"/>
</dbReference>
<sequence>MRGWTTKIHLVAADARTAVVFSLSPGQAGDAPEGRKFLKTLENKGFSDTHVIMDKAYEEDETRQLVLDLGMIPVVPPKANRVSPWEYDVEIYKKRNEVERLFRRLKSFRRIFSRFDKLDIVFRFFIHFTLVVDHLISVNRHWGFVGLNAQPIDL</sequence>
<dbReference type="GO" id="GO:0004803">
    <property type="term" value="F:transposase activity"/>
    <property type="evidence" value="ECO:0007669"/>
    <property type="project" value="InterPro"/>
</dbReference>
<feature type="domain" description="Transposase IS4-like" evidence="1">
    <location>
        <begin position="7"/>
        <end position="126"/>
    </location>
</feature>
<dbReference type="EMBL" id="FPBL01000011">
    <property type="protein sequence ID" value="SFU76461.1"/>
    <property type="molecule type" value="Genomic_DNA"/>
</dbReference>
<organism evidence="2 3">
    <name type="scientific">Nitrosomonas eutropha</name>
    <dbReference type="NCBI Taxonomy" id="916"/>
    <lineage>
        <taxon>Bacteria</taxon>
        <taxon>Pseudomonadati</taxon>
        <taxon>Pseudomonadota</taxon>
        <taxon>Betaproteobacteria</taxon>
        <taxon>Nitrosomonadales</taxon>
        <taxon>Nitrosomonadaceae</taxon>
        <taxon>Nitrosomonas</taxon>
    </lineage>
</organism>
<evidence type="ECO:0000313" key="2">
    <source>
        <dbReference type="EMBL" id="SFU76461.1"/>
    </source>
</evidence>
<accession>A0A1I7IU98</accession>
<dbReference type="AlphaFoldDB" id="A0A1I7IU98"/>
<name>A0A1I7IU98_9PROT</name>
<dbReference type="Proteomes" id="UP000183926">
    <property type="component" value="Unassembled WGS sequence"/>
</dbReference>
<dbReference type="Pfam" id="PF01609">
    <property type="entry name" value="DDE_Tnp_1"/>
    <property type="match status" value="1"/>
</dbReference>
<dbReference type="InterPro" id="IPR002559">
    <property type="entry name" value="Transposase_11"/>
</dbReference>
<proteinExistence type="predicted"/>